<dbReference type="InterPro" id="IPR000150">
    <property type="entry name" value="Cof"/>
</dbReference>
<dbReference type="InterPro" id="IPR036412">
    <property type="entry name" value="HAD-like_sf"/>
</dbReference>
<dbReference type="Gene3D" id="3.40.50.1000">
    <property type="entry name" value="HAD superfamily/HAD-like"/>
    <property type="match status" value="1"/>
</dbReference>
<protein>
    <recommendedName>
        <fullName evidence="3">Cof-type HAD-IIB family hydrolase</fullName>
    </recommendedName>
</protein>
<comment type="caution">
    <text evidence="1">The sequence shown here is derived from an EMBL/GenBank/DDBJ whole genome shotgun (WGS) entry which is preliminary data.</text>
</comment>
<reference evidence="1 2" key="1">
    <citation type="submission" date="2016-10" db="EMBL/GenBank/DDBJ databases">
        <authorList>
            <person name="Varghese N."/>
            <person name="Submissions S."/>
        </authorList>
    </citation>
    <scope>NUCLEOTIDE SEQUENCE [LARGE SCALE GENOMIC DNA]</scope>
    <source>
        <strain evidence="1 2">WCP15</strain>
    </source>
</reference>
<organism evidence="1 2">
    <name type="scientific">Parafannyhessea umbonata</name>
    <dbReference type="NCBI Taxonomy" id="604330"/>
    <lineage>
        <taxon>Bacteria</taxon>
        <taxon>Bacillati</taxon>
        <taxon>Actinomycetota</taxon>
        <taxon>Coriobacteriia</taxon>
        <taxon>Coriobacteriales</taxon>
        <taxon>Atopobiaceae</taxon>
        <taxon>Parafannyhessea</taxon>
    </lineage>
</organism>
<dbReference type="PANTHER" id="PTHR10000">
    <property type="entry name" value="PHOSPHOSERINE PHOSPHATASE"/>
    <property type="match status" value="1"/>
</dbReference>
<sequence length="287" mass="31469">MIKAILLDIDGTLTNDRKEITPKTREALLAAQEQGVRLMLASGRPAGGLRCYAEELDMYRNHGVFICYNGAQVMDCATGETYFSRPMGAADVRAVLDHMKGFDVWPVLYHGDYIYTTDVFGCALGRDFVPDPYYNIIEYEARSNNYLLCEKGDLAAFADFETSKILVAGEPTYLQAHHEQMAAPFSGKLSSMFTAPFFFEFTARGIDKANAIMCAFERLGIGLRDAMAFGDAQNDTSMLELVGCGVAMGNAVEQTKAVANEVTLSNNEDGIALSLSRHIPGLERFGA</sequence>
<proteinExistence type="predicted"/>
<dbReference type="PROSITE" id="PS01229">
    <property type="entry name" value="COF_2"/>
    <property type="match status" value="1"/>
</dbReference>
<dbReference type="SFLD" id="SFLDS00003">
    <property type="entry name" value="Haloacid_Dehalogenase"/>
    <property type="match status" value="1"/>
</dbReference>
<accession>A0A1H6IWN1</accession>
<evidence type="ECO:0000313" key="2">
    <source>
        <dbReference type="Proteomes" id="UP000199135"/>
    </source>
</evidence>
<dbReference type="EMBL" id="FNWT01000004">
    <property type="protein sequence ID" value="SEH50960.1"/>
    <property type="molecule type" value="Genomic_DNA"/>
</dbReference>
<gene>
    <name evidence="1" type="ORF">SAMN05216447_10447</name>
</gene>
<dbReference type="NCBIfam" id="TIGR00099">
    <property type="entry name" value="Cof-subfamily"/>
    <property type="match status" value="1"/>
</dbReference>
<name>A0A1H6IWN1_9ACTN</name>
<dbReference type="CDD" id="cd07516">
    <property type="entry name" value="HAD_Pase"/>
    <property type="match status" value="1"/>
</dbReference>
<dbReference type="PANTHER" id="PTHR10000:SF8">
    <property type="entry name" value="HAD SUPERFAMILY HYDROLASE-LIKE, TYPE 3"/>
    <property type="match status" value="1"/>
</dbReference>
<evidence type="ECO:0008006" key="3">
    <source>
        <dbReference type="Google" id="ProtNLM"/>
    </source>
</evidence>
<dbReference type="NCBIfam" id="TIGR01484">
    <property type="entry name" value="HAD-SF-IIB"/>
    <property type="match status" value="1"/>
</dbReference>
<dbReference type="InterPro" id="IPR023214">
    <property type="entry name" value="HAD_sf"/>
</dbReference>
<dbReference type="SUPFAM" id="SSF56784">
    <property type="entry name" value="HAD-like"/>
    <property type="match status" value="1"/>
</dbReference>
<dbReference type="SFLD" id="SFLDG01140">
    <property type="entry name" value="C2.B:_Phosphomannomutase_and_P"/>
    <property type="match status" value="1"/>
</dbReference>
<dbReference type="Pfam" id="PF08282">
    <property type="entry name" value="Hydrolase_3"/>
    <property type="match status" value="1"/>
</dbReference>
<dbReference type="InterPro" id="IPR006379">
    <property type="entry name" value="HAD-SF_hydro_IIB"/>
</dbReference>
<dbReference type="Gene3D" id="3.30.1240.10">
    <property type="match status" value="1"/>
</dbReference>
<dbReference type="Proteomes" id="UP000199135">
    <property type="component" value="Unassembled WGS sequence"/>
</dbReference>
<keyword evidence="2" id="KW-1185">Reference proteome</keyword>
<dbReference type="RefSeq" id="WP_078687527.1">
    <property type="nucleotide sequence ID" value="NZ_FNWT01000004.1"/>
</dbReference>
<evidence type="ECO:0000313" key="1">
    <source>
        <dbReference type="EMBL" id="SEH50960.1"/>
    </source>
</evidence>